<keyword evidence="10 11" id="KW-0449">Lipoprotein</keyword>
<comment type="caution">
    <text evidence="13">The sequence shown here is derived from an EMBL/GenBank/DDBJ whole genome shotgun (WGS) entry which is preliminary data.</text>
</comment>
<keyword evidence="5 11" id="KW-0732">Signal</keyword>
<name>A0ABU3VWI1_9GAMM</name>
<comment type="subunit">
    <text evidence="4 11">The basal body constitutes a major portion of the flagellar organelle and consists of four rings (L,P,S, and M) mounted on a central rod.</text>
</comment>
<dbReference type="EMBL" id="JAWIIJ010000004">
    <property type="protein sequence ID" value="MDV2078642.1"/>
    <property type="molecule type" value="Genomic_DNA"/>
</dbReference>
<dbReference type="PROSITE" id="PS51257">
    <property type="entry name" value="PROKAR_LIPOPROTEIN"/>
    <property type="match status" value="1"/>
</dbReference>
<evidence type="ECO:0000256" key="1">
    <source>
        <dbReference type="ARBA" id="ARBA00002591"/>
    </source>
</evidence>
<evidence type="ECO:0000256" key="9">
    <source>
        <dbReference type="ARBA" id="ARBA00023237"/>
    </source>
</evidence>
<keyword evidence="8 11" id="KW-0975">Bacterial flagellum</keyword>
<keyword evidence="14" id="KW-1185">Reference proteome</keyword>
<keyword evidence="9 11" id="KW-0998">Cell outer membrane</keyword>
<protein>
    <recommendedName>
        <fullName evidence="11">Flagellar L-ring protein</fullName>
    </recommendedName>
    <alternativeName>
        <fullName evidence="11">Basal body L-ring protein</fullName>
    </alternativeName>
</protein>
<evidence type="ECO:0000256" key="5">
    <source>
        <dbReference type="ARBA" id="ARBA00022729"/>
    </source>
</evidence>
<keyword evidence="13" id="KW-0966">Cell projection</keyword>
<evidence type="ECO:0000313" key="13">
    <source>
        <dbReference type="EMBL" id="MDV2078642.1"/>
    </source>
</evidence>
<keyword evidence="13" id="KW-0282">Flagellum</keyword>
<keyword evidence="13" id="KW-0969">Cilium</keyword>
<proteinExistence type="inferred from homology"/>
<gene>
    <name evidence="11 13" type="primary">flgH</name>
    <name evidence="13" type="ORF">RYS15_08090</name>
</gene>
<evidence type="ECO:0000256" key="11">
    <source>
        <dbReference type="HAMAP-Rule" id="MF_00415"/>
    </source>
</evidence>
<dbReference type="Pfam" id="PF02107">
    <property type="entry name" value="FlgH"/>
    <property type="match status" value="1"/>
</dbReference>
<evidence type="ECO:0000256" key="12">
    <source>
        <dbReference type="SAM" id="SignalP"/>
    </source>
</evidence>
<dbReference type="PANTHER" id="PTHR34933">
    <property type="entry name" value="FLAGELLAR L-RING PROTEIN"/>
    <property type="match status" value="1"/>
</dbReference>
<organism evidence="13 14">
    <name type="scientific">Marinobacter xestospongiae</name>
    <dbReference type="NCBI Taxonomy" id="994319"/>
    <lineage>
        <taxon>Bacteria</taxon>
        <taxon>Pseudomonadati</taxon>
        <taxon>Pseudomonadota</taxon>
        <taxon>Gammaproteobacteria</taxon>
        <taxon>Pseudomonadales</taxon>
        <taxon>Marinobacteraceae</taxon>
        <taxon>Marinobacter</taxon>
    </lineage>
</organism>
<evidence type="ECO:0000313" key="14">
    <source>
        <dbReference type="Proteomes" id="UP001269819"/>
    </source>
</evidence>
<comment type="function">
    <text evidence="1 11">Assembles around the rod to form the L-ring and probably protects the motor/basal body from shearing forces during rotation.</text>
</comment>
<accession>A0ABU3VWI1</accession>
<evidence type="ECO:0000256" key="10">
    <source>
        <dbReference type="ARBA" id="ARBA00023288"/>
    </source>
</evidence>
<dbReference type="HAMAP" id="MF_00415">
    <property type="entry name" value="FlgH"/>
    <property type="match status" value="1"/>
</dbReference>
<comment type="subcellular location">
    <subcellularLocation>
        <location evidence="11">Cell outer membrane</location>
        <topology evidence="11">Lipid-anchor</topology>
    </subcellularLocation>
    <subcellularLocation>
        <location evidence="11">Bacterial flagellum basal body</location>
    </subcellularLocation>
    <subcellularLocation>
        <location evidence="2">Membrane</location>
        <topology evidence="2">Lipid-anchor</topology>
    </subcellularLocation>
</comment>
<comment type="similarity">
    <text evidence="3 11">Belongs to the FlgH family.</text>
</comment>
<dbReference type="PRINTS" id="PR01008">
    <property type="entry name" value="FLGLRINGFLGH"/>
</dbReference>
<dbReference type="InterPro" id="IPR000527">
    <property type="entry name" value="Flag_Lring"/>
</dbReference>
<evidence type="ECO:0000256" key="6">
    <source>
        <dbReference type="ARBA" id="ARBA00023136"/>
    </source>
</evidence>
<dbReference type="NCBIfam" id="NF001304">
    <property type="entry name" value="PRK00249.1-4"/>
    <property type="match status" value="1"/>
</dbReference>
<keyword evidence="7" id="KW-0564">Palmitate</keyword>
<evidence type="ECO:0000256" key="3">
    <source>
        <dbReference type="ARBA" id="ARBA00006929"/>
    </source>
</evidence>
<reference evidence="13 14" key="1">
    <citation type="submission" date="2023-10" db="EMBL/GenBank/DDBJ databases">
        <title>Characteristics and mechanism of a salt-tolerant marine origin heterotrophic nitrifying- aerobic denitrifying bacteria Marinobacter xestospongiae HN1.</title>
        <authorList>
            <person name="Qi R."/>
        </authorList>
    </citation>
    <scope>NUCLEOTIDE SEQUENCE [LARGE SCALE GENOMIC DNA]</scope>
    <source>
        <strain evidence="13 14">HN1</strain>
    </source>
</reference>
<dbReference type="PANTHER" id="PTHR34933:SF1">
    <property type="entry name" value="FLAGELLAR L-RING PROTEIN"/>
    <property type="match status" value="1"/>
</dbReference>
<evidence type="ECO:0000256" key="7">
    <source>
        <dbReference type="ARBA" id="ARBA00023139"/>
    </source>
</evidence>
<dbReference type="Proteomes" id="UP001269819">
    <property type="component" value="Unassembled WGS sequence"/>
</dbReference>
<evidence type="ECO:0000256" key="2">
    <source>
        <dbReference type="ARBA" id="ARBA00004635"/>
    </source>
</evidence>
<keyword evidence="6 11" id="KW-0472">Membrane</keyword>
<feature type="chain" id="PRO_5046590068" description="Flagellar L-ring protein" evidence="12">
    <location>
        <begin position="24"/>
        <end position="224"/>
    </location>
</feature>
<evidence type="ECO:0000256" key="4">
    <source>
        <dbReference type="ARBA" id="ARBA00011439"/>
    </source>
</evidence>
<feature type="signal peptide" evidence="12">
    <location>
        <begin position="1"/>
        <end position="23"/>
    </location>
</feature>
<evidence type="ECO:0000256" key="8">
    <source>
        <dbReference type="ARBA" id="ARBA00023143"/>
    </source>
</evidence>
<dbReference type="RefSeq" id="WP_316973367.1">
    <property type="nucleotide sequence ID" value="NZ_JAWIIJ010000004.1"/>
</dbReference>
<sequence length="224" mass="24167">MRSLTLLLTLASLLLAGCQSAHYDVAVPQPGEEAWAPTVVDASEARRGPGSLYASAQLFTLFQDRRAYRIGDILTVTLDEATESSKRSGASMGKSSGLSMGAPTFGTKTIAELTAELNAQREFSSEASANQRNSLSGYITVTVADVMANGVLSIKGEKWLRLNQGDEFIRLKGLVRVDDIDDGNRISSQRIANAQITYAGRGSLAEANQPGWLTRFFQSPLFPF</sequence>